<evidence type="ECO:0000313" key="2">
    <source>
        <dbReference type="Proteomes" id="UP000518904"/>
    </source>
</evidence>
<dbReference type="Proteomes" id="UP000518904">
    <property type="component" value="Unassembled WGS sequence"/>
</dbReference>
<organism evidence="1 2">
    <name type="scientific">Vibrio parahaemolyticus</name>
    <dbReference type="NCBI Taxonomy" id="670"/>
    <lineage>
        <taxon>Bacteria</taxon>
        <taxon>Pseudomonadati</taxon>
        <taxon>Pseudomonadota</taxon>
        <taxon>Gammaproteobacteria</taxon>
        <taxon>Vibrionales</taxon>
        <taxon>Vibrionaceae</taxon>
        <taxon>Vibrio</taxon>
    </lineage>
</organism>
<name>A0A7Y0SQE6_VIBPH</name>
<dbReference type="AlphaFoldDB" id="A0A7Y0SQE6"/>
<protein>
    <submittedName>
        <fullName evidence="1">Uncharacterized protein</fullName>
    </submittedName>
</protein>
<feature type="non-terminal residue" evidence="1">
    <location>
        <position position="1"/>
    </location>
</feature>
<dbReference type="EMBL" id="JABCLB010002775">
    <property type="protein sequence ID" value="NMU87763.1"/>
    <property type="molecule type" value="Genomic_DNA"/>
</dbReference>
<evidence type="ECO:0000313" key="1">
    <source>
        <dbReference type="EMBL" id="NMU87763.1"/>
    </source>
</evidence>
<proteinExistence type="predicted"/>
<reference evidence="1 2" key="1">
    <citation type="submission" date="2020-04" db="EMBL/GenBank/DDBJ databases">
        <title>Whole-genome sequencing of Vibrio spp. from China reveals different genetic environments of blaCTX-M-14 among diverse lineages.</title>
        <authorList>
            <person name="Zheng Z."/>
            <person name="Ye L."/>
            <person name="Chen S."/>
        </authorList>
    </citation>
    <scope>NUCLEOTIDE SEQUENCE [LARGE SCALE GENOMIC DNA]</scope>
    <source>
        <strain evidence="1 2">Vb0551</strain>
    </source>
</reference>
<sequence>PAVVALRERFINEESKFSENFQAMTYVAFLHTDPDEKQHGINMHAMRHLVAETHLEDHPGDYIGAAAKLNDDVEQIIKTYGDKDRTKAMRRVAEQYAL</sequence>
<comment type="caution">
    <text evidence="1">The sequence shown here is derived from an EMBL/GenBank/DDBJ whole genome shotgun (WGS) entry which is preliminary data.</text>
</comment>
<accession>A0A7Y0SQE6</accession>
<gene>
    <name evidence="1" type="ORF">HKB16_33485</name>
</gene>